<organism evidence="1 2">
    <name type="scientific">Psophocarpus tetragonolobus</name>
    <name type="common">Winged bean</name>
    <name type="synonym">Dolichos tetragonolobus</name>
    <dbReference type="NCBI Taxonomy" id="3891"/>
    <lineage>
        <taxon>Eukaryota</taxon>
        <taxon>Viridiplantae</taxon>
        <taxon>Streptophyta</taxon>
        <taxon>Embryophyta</taxon>
        <taxon>Tracheophyta</taxon>
        <taxon>Spermatophyta</taxon>
        <taxon>Magnoliopsida</taxon>
        <taxon>eudicotyledons</taxon>
        <taxon>Gunneridae</taxon>
        <taxon>Pentapetalae</taxon>
        <taxon>rosids</taxon>
        <taxon>fabids</taxon>
        <taxon>Fabales</taxon>
        <taxon>Fabaceae</taxon>
        <taxon>Papilionoideae</taxon>
        <taxon>50 kb inversion clade</taxon>
        <taxon>NPAAA clade</taxon>
        <taxon>indigoferoid/millettioid clade</taxon>
        <taxon>Phaseoleae</taxon>
        <taxon>Psophocarpus</taxon>
    </lineage>
</organism>
<comment type="caution">
    <text evidence="1">The sequence shown here is derived from an EMBL/GenBank/DDBJ whole genome shotgun (WGS) entry which is preliminary data.</text>
</comment>
<protein>
    <submittedName>
        <fullName evidence="1">Uncharacterized protein</fullName>
    </submittedName>
</protein>
<evidence type="ECO:0000313" key="2">
    <source>
        <dbReference type="Proteomes" id="UP001386955"/>
    </source>
</evidence>
<dbReference type="Proteomes" id="UP001386955">
    <property type="component" value="Unassembled WGS sequence"/>
</dbReference>
<dbReference type="EMBL" id="JAYMYS010000002">
    <property type="protein sequence ID" value="KAK7406552.1"/>
    <property type="molecule type" value="Genomic_DNA"/>
</dbReference>
<name>A0AAN9XSD4_PSOTE</name>
<keyword evidence="2" id="KW-1185">Reference proteome</keyword>
<evidence type="ECO:0000313" key="1">
    <source>
        <dbReference type="EMBL" id="KAK7406552.1"/>
    </source>
</evidence>
<accession>A0AAN9XSD4</accession>
<dbReference type="AlphaFoldDB" id="A0AAN9XSD4"/>
<gene>
    <name evidence="1" type="ORF">VNO78_08179</name>
</gene>
<reference evidence="1 2" key="1">
    <citation type="submission" date="2024-01" db="EMBL/GenBank/DDBJ databases">
        <title>The genomes of 5 underutilized Papilionoideae crops provide insights into root nodulation and disease resistanc.</title>
        <authorList>
            <person name="Jiang F."/>
        </authorList>
    </citation>
    <scope>NUCLEOTIDE SEQUENCE [LARGE SCALE GENOMIC DNA]</scope>
    <source>
        <strain evidence="1">DUOXIRENSHENG_FW03</strain>
        <tissue evidence="1">Leaves</tissue>
    </source>
</reference>
<proteinExistence type="predicted"/>
<sequence>MDLIYVWFLAPRWFEGKRLSCVEVAVCNISEHVILVFANVYLTLMNYELLNVRNLVSDQSAISVHILDRLSI</sequence>